<protein>
    <recommendedName>
        <fullName evidence="1">YlxR domain-containing protein</fullName>
    </recommendedName>
</protein>
<dbReference type="Gene3D" id="3.30.1230.10">
    <property type="entry name" value="YlxR-like"/>
    <property type="match status" value="1"/>
</dbReference>
<dbReference type="PANTHER" id="PTHR34215">
    <property type="entry name" value="BLL0784 PROTEIN"/>
    <property type="match status" value="1"/>
</dbReference>
<dbReference type="InterPro" id="IPR035931">
    <property type="entry name" value="YlxR-like_sf"/>
</dbReference>
<reference evidence="2 3" key="1">
    <citation type="submission" date="2018-03" db="EMBL/GenBank/DDBJ databases">
        <title>Comparative analysis of microorganisms from saline springs in Andes Mountain Range, Colombia.</title>
        <authorList>
            <person name="Rubin E."/>
        </authorList>
    </citation>
    <scope>NUCLEOTIDE SEQUENCE [LARGE SCALE GENOMIC DNA]</scope>
    <source>
        <strain evidence="2 3">CG 35</strain>
    </source>
</reference>
<dbReference type="SUPFAM" id="SSF64376">
    <property type="entry name" value="YlxR-like"/>
    <property type="match status" value="1"/>
</dbReference>
<dbReference type="OrthoDB" id="5244965at2"/>
<feature type="domain" description="YlxR" evidence="1">
    <location>
        <begin position="5"/>
        <end position="79"/>
    </location>
</feature>
<dbReference type="Proteomes" id="UP000238217">
    <property type="component" value="Unassembled WGS sequence"/>
</dbReference>
<dbReference type="InterPro" id="IPR007393">
    <property type="entry name" value="YlxR_dom"/>
</dbReference>
<comment type="caution">
    <text evidence="2">The sequence shown here is derived from an EMBL/GenBank/DDBJ whole genome shotgun (WGS) entry which is preliminary data.</text>
</comment>
<keyword evidence="3" id="KW-1185">Reference proteome</keyword>
<evidence type="ECO:0000313" key="2">
    <source>
        <dbReference type="EMBL" id="PRZ15653.1"/>
    </source>
</evidence>
<dbReference type="RefSeq" id="WP_106122945.1">
    <property type="nucleotide sequence ID" value="NZ_PVTY01000008.1"/>
</dbReference>
<dbReference type="Pfam" id="PF04296">
    <property type="entry name" value="YlxR"/>
    <property type="match status" value="1"/>
</dbReference>
<accession>A0A2T0YKK2</accession>
<name>A0A2T0YKK2_9MICC</name>
<dbReference type="PANTHER" id="PTHR34215:SF1">
    <property type="entry name" value="YLXR DOMAIN-CONTAINING PROTEIN"/>
    <property type="match status" value="1"/>
</dbReference>
<dbReference type="AlphaFoldDB" id="A0A2T0YKK2"/>
<evidence type="ECO:0000259" key="1">
    <source>
        <dbReference type="Pfam" id="PF04296"/>
    </source>
</evidence>
<dbReference type="EMBL" id="PVTY01000008">
    <property type="protein sequence ID" value="PRZ15653.1"/>
    <property type="molecule type" value="Genomic_DNA"/>
</dbReference>
<proteinExistence type="predicted"/>
<dbReference type="InterPro" id="IPR037465">
    <property type="entry name" value="YlxR"/>
</dbReference>
<sequence length="91" mass="10258">MVPVRTCIGCRREVAQDKAIRLALTAAQNAEPAPPLVVWDTDRALPGRGAWLHRQRECLETALKRKAFNRAFRRTVDPRTLELHDIIGTDG</sequence>
<evidence type="ECO:0000313" key="3">
    <source>
        <dbReference type="Proteomes" id="UP000238217"/>
    </source>
</evidence>
<gene>
    <name evidence="2" type="ORF">BCL67_108114</name>
</gene>
<organism evidence="2 3">
    <name type="scientific">Nesterenkonia sandarakina</name>
    <dbReference type="NCBI Taxonomy" id="272918"/>
    <lineage>
        <taxon>Bacteria</taxon>
        <taxon>Bacillati</taxon>
        <taxon>Actinomycetota</taxon>
        <taxon>Actinomycetes</taxon>
        <taxon>Micrococcales</taxon>
        <taxon>Micrococcaceae</taxon>
        <taxon>Nesterenkonia</taxon>
    </lineage>
</organism>